<evidence type="ECO:0000313" key="3">
    <source>
        <dbReference type="Proteomes" id="UP000199239"/>
    </source>
</evidence>
<reference evidence="3" key="1">
    <citation type="submission" date="2016-10" db="EMBL/GenBank/DDBJ databases">
        <authorList>
            <person name="Varghese N."/>
            <person name="Submissions S."/>
        </authorList>
    </citation>
    <scope>NUCLEOTIDE SEQUENCE [LARGE SCALE GENOMIC DNA]</scope>
    <source>
        <strain evidence="3">DSM 23422</strain>
    </source>
</reference>
<gene>
    <name evidence="2" type="ORF">SAMN04488040_3449</name>
</gene>
<keyword evidence="1" id="KW-0472">Membrane</keyword>
<protein>
    <submittedName>
        <fullName evidence="2">Uncharacterized protein</fullName>
    </submittedName>
</protein>
<dbReference type="EMBL" id="FPAJ01000008">
    <property type="protein sequence ID" value="SFT15146.1"/>
    <property type="molecule type" value="Genomic_DNA"/>
</dbReference>
<organism evidence="2 3">
    <name type="scientific">Sulfitobacter marinus</name>
    <dbReference type="NCBI Taxonomy" id="394264"/>
    <lineage>
        <taxon>Bacteria</taxon>
        <taxon>Pseudomonadati</taxon>
        <taxon>Pseudomonadota</taxon>
        <taxon>Alphaproteobacteria</taxon>
        <taxon>Rhodobacterales</taxon>
        <taxon>Roseobacteraceae</taxon>
        <taxon>Sulfitobacter</taxon>
    </lineage>
</organism>
<sequence>MPTSDISTQRQYLLSSLEEAQATVRAYDTKAQIVGIGYTFALNIVATVMGGLPGDGNEGPLYVILFWAVVMAPLFFFGYVLYPSRRSAPQVDDDTANGVERVLYVQTARHKTVADLKNCCIQRGLAGRTGV</sequence>
<feature type="transmembrane region" description="Helical" evidence="1">
    <location>
        <begin position="33"/>
        <end position="52"/>
    </location>
</feature>
<name>A0A1I6VN61_9RHOB</name>
<feature type="transmembrane region" description="Helical" evidence="1">
    <location>
        <begin position="64"/>
        <end position="82"/>
    </location>
</feature>
<evidence type="ECO:0000313" key="2">
    <source>
        <dbReference type="EMBL" id="SFT15146.1"/>
    </source>
</evidence>
<keyword evidence="1" id="KW-0812">Transmembrane</keyword>
<keyword evidence="1" id="KW-1133">Transmembrane helix</keyword>
<evidence type="ECO:0000256" key="1">
    <source>
        <dbReference type="SAM" id="Phobius"/>
    </source>
</evidence>
<keyword evidence="3" id="KW-1185">Reference proteome</keyword>
<accession>A0A1I6VN61</accession>
<dbReference type="Proteomes" id="UP000199239">
    <property type="component" value="Unassembled WGS sequence"/>
</dbReference>
<dbReference type="AlphaFoldDB" id="A0A1I6VN61"/>
<proteinExistence type="predicted"/>